<dbReference type="InterPro" id="IPR046357">
    <property type="entry name" value="PPIase_dom_sf"/>
</dbReference>
<comment type="catalytic activity">
    <reaction evidence="1">
        <text>[protein]-peptidylproline (omega=180) = [protein]-peptidylproline (omega=0)</text>
        <dbReference type="Rhea" id="RHEA:16237"/>
        <dbReference type="Rhea" id="RHEA-COMP:10747"/>
        <dbReference type="Rhea" id="RHEA-COMP:10748"/>
        <dbReference type="ChEBI" id="CHEBI:83833"/>
        <dbReference type="ChEBI" id="CHEBI:83834"/>
        <dbReference type="EC" id="5.2.1.8"/>
    </reaction>
</comment>
<sequence>MATTLTVMVGAAMATRASSSLALPLHGGSLTRSSAASGPQSVKLSTSRTRASLTLSCRYRIRCSASNSSSEESTVDAADARQQEEGQNELQEQQQQQKPRRSQKSRVGGESTDWIASSLTRRFGLGAGLAWVGFLAFGVISEQIKTRTEVYLETQGTKDVDGGKEVVLPNGIRYVDLRKGGGSAPYKGDLVVVDITGKDRRTGEVFVDTTAKDKRPLAFVFLLKPYAGGVCDGVELAMESMKAGGIRKVIVPPELGFGETGADFGDVKIPGGEELEYVVSLQRVSIAPS</sequence>
<dbReference type="Pfam" id="PF00254">
    <property type="entry name" value="FKBP_C"/>
    <property type="match status" value="1"/>
</dbReference>
<dbReference type="Proteomes" id="UP001162541">
    <property type="component" value="Chromosome 1"/>
</dbReference>
<dbReference type="InterPro" id="IPR001179">
    <property type="entry name" value="PPIase_FKBP_dom"/>
</dbReference>
<dbReference type="EMBL" id="AP019866">
    <property type="protein sequence ID" value="BBN00509.1"/>
    <property type="molecule type" value="Genomic_DNA"/>
</dbReference>
<evidence type="ECO:0000313" key="5">
    <source>
        <dbReference type="EMBL" id="OAE29842.1"/>
    </source>
</evidence>
<evidence type="ECO:0000313" key="4">
    <source>
        <dbReference type="EMBL" id="BBN00509.1"/>
    </source>
</evidence>
<dbReference type="EMBL" id="LVLJ01001405">
    <property type="protein sequence ID" value="OAE29842.1"/>
    <property type="molecule type" value="Genomic_DNA"/>
</dbReference>
<keyword evidence="1" id="KW-0413">Isomerase</keyword>
<organism evidence="5 6">
    <name type="scientific">Marchantia polymorpha subsp. ruderalis</name>
    <dbReference type="NCBI Taxonomy" id="1480154"/>
    <lineage>
        <taxon>Eukaryota</taxon>
        <taxon>Viridiplantae</taxon>
        <taxon>Streptophyta</taxon>
        <taxon>Embryophyta</taxon>
        <taxon>Marchantiophyta</taxon>
        <taxon>Marchantiopsida</taxon>
        <taxon>Marchantiidae</taxon>
        <taxon>Marchantiales</taxon>
        <taxon>Marchantiaceae</taxon>
        <taxon>Marchantia</taxon>
    </lineage>
</organism>
<dbReference type="GO" id="GO:0003755">
    <property type="term" value="F:peptidyl-prolyl cis-trans isomerase activity"/>
    <property type="evidence" value="ECO:0007669"/>
    <property type="project" value="UniProtKB-KW"/>
</dbReference>
<reference evidence="4" key="2">
    <citation type="journal article" date="2019" name="Curr. Biol.">
        <title>Chromatin organization in early land plants reveals an ancestral association between H3K27me3, transposons, and constitutive heterochromatin.</title>
        <authorList>
            <person name="Montgomery S.A."/>
            <person name="Tanizawa Y."/>
            <person name="Galik B."/>
            <person name="Wang N."/>
            <person name="Ito T."/>
            <person name="Mochizuki T."/>
            <person name="Akimcheva S."/>
            <person name="Bowman J."/>
            <person name="Cognat V."/>
            <person name="Drouard L."/>
            <person name="Ekker H."/>
            <person name="Houng S."/>
            <person name="Kohchi T."/>
            <person name="Lin S."/>
            <person name="Liu L.D."/>
            <person name="Nakamura Y."/>
            <person name="Valeeva L.R."/>
            <person name="Shakirov E.V."/>
            <person name="Shippen D.E."/>
            <person name="Wei W."/>
            <person name="Yagura M."/>
            <person name="Yamaoka S."/>
            <person name="Yamato K.T."/>
            <person name="Liu C."/>
            <person name="Berger F."/>
        </authorList>
    </citation>
    <scope>NUCLEOTIDE SEQUENCE [LARGE SCALE GENOMIC DNA]</scope>
    <source>
        <strain evidence="4">Tak-1</strain>
    </source>
</reference>
<gene>
    <name evidence="5" type="ORF">AXG93_339s1000</name>
    <name evidence="4" type="ORF">Mp_1g29720</name>
</gene>
<name>A0A176WBT0_MARPO</name>
<reference evidence="5 6" key="1">
    <citation type="submission" date="2016-03" db="EMBL/GenBank/DDBJ databases">
        <title>Mechanisms controlling the formation of the plant cell surface in tip-growing cells are functionally conserved among land plants.</title>
        <authorList>
            <person name="Honkanen S."/>
            <person name="Jones V.A."/>
            <person name="Morieri G."/>
            <person name="Champion C."/>
            <person name="Hetherington A.J."/>
            <person name="Kelly S."/>
            <person name="Saint-Marcoux D."/>
            <person name="Proust H."/>
            <person name="Prescott H."/>
            <person name="Dolan L."/>
        </authorList>
    </citation>
    <scope>NUCLEOTIDE SEQUENCE [LARGE SCALE GENOMIC DNA]</scope>
    <source>
        <strain evidence="6">cv. Tak-1 and cv. Tak-2</strain>
        <tissue evidence="5">Whole gametophyte</tissue>
    </source>
</reference>
<dbReference type="InterPro" id="IPR053111">
    <property type="entry name" value="Chloro_FKBP-type_PPIase"/>
</dbReference>
<feature type="compositionally biased region" description="Low complexity" evidence="2">
    <location>
        <begin position="88"/>
        <end position="97"/>
    </location>
</feature>
<dbReference type="Gene3D" id="3.10.50.40">
    <property type="match status" value="1"/>
</dbReference>
<evidence type="ECO:0000313" key="7">
    <source>
        <dbReference type="Proteomes" id="UP001162541"/>
    </source>
</evidence>
<dbReference type="AlphaFoldDB" id="A0A176WBT0"/>
<feature type="domain" description="PPIase FKBP-type" evidence="3">
    <location>
        <begin position="188"/>
        <end position="285"/>
    </location>
</feature>
<reference evidence="7" key="3">
    <citation type="journal article" date="2020" name="Curr. Biol.">
        <title>Chromatin organization in early land plants reveals an ancestral association between H3K27me3, transposons, and constitutive heterochromatin.</title>
        <authorList>
            <person name="Montgomery S.A."/>
            <person name="Tanizawa Y."/>
            <person name="Galik B."/>
            <person name="Wang N."/>
            <person name="Ito T."/>
            <person name="Mochizuki T."/>
            <person name="Akimcheva S."/>
            <person name="Bowman J.L."/>
            <person name="Cognat V."/>
            <person name="Marechal-Drouard L."/>
            <person name="Ekker H."/>
            <person name="Hong S.F."/>
            <person name="Kohchi T."/>
            <person name="Lin S.S."/>
            <person name="Liu L.D."/>
            <person name="Nakamura Y."/>
            <person name="Valeeva L.R."/>
            <person name="Shakirov E.V."/>
            <person name="Shippen D.E."/>
            <person name="Wei W.L."/>
            <person name="Yagura M."/>
            <person name="Yamaoka S."/>
            <person name="Yamato K.T."/>
            <person name="Liu C."/>
            <person name="Berger F."/>
        </authorList>
    </citation>
    <scope>NUCLEOTIDE SEQUENCE [LARGE SCALE GENOMIC DNA]</scope>
    <source>
        <strain evidence="7">Tak-1</strain>
    </source>
</reference>
<dbReference type="Proteomes" id="UP000077202">
    <property type="component" value="Unassembled WGS sequence"/>
</dbReference>
<keyword evidence="6" id="KW-1185">Reference proteome</keyword>
<dbReference type="SUPFAM" id="SSF54534">
    <property type="entry name" value="FKBP-like"/>
    <property type="match status" value="1"/>
</dbReference>
<feature type="region of interest" description="Disordered" evidence="2">
    <location>
        <begin position="68"/>
        <end position="110"/>
    </location>
</feature>
<keyword evidence="1" id="KW-0697">Rotamase</keyword>
<evidence type="ECO:0000313" key="6">
    <source>
        <dbReference type="Proteomes" id="UP000077202"/>
    </source>
</evidence>
<evidence type="ECO:0000256" key="1">
    <source>
        <dbReference type="PROSITE-ProRule" id="PRU00277"/>
    </source>
</evidence>
<accession>A0A176WBT0</accession>
<dbReference type="PANTHER" id="PTHR47598">
    <property type="entry name" value="PEPTIDYL-PROLYL CIS-TRANS ISOMERASE FKBP17-2, CHLOROPLASTIC"/>
    <property type="match status" value="1"/>
</dbReference>
<evidence type="ECO:0000256" key="2">
    <source>
        <dbReference type="SAM" id="MobiDB-lite"/>
    </source>
</evidence>
<dbReference type="EC" id="5.2.1.8" evidence="1"/>
<dbReference type="GO" id="GO:0009507">
    <property type="term" value="C:chloroplast"/>
    <property type="evidence" value="ECO:0007669"/>
    <property type="project" value="TreeGrafter"/>
</dbReference>
<dbReference type="PANTHER" id="PTHR47598:SF1">
    <property type="entry name" value="PEPTIDYL-PROLYL CIS-TRANS ISOMERASE FKBP17-2, CHLOROPLASTIC"/>
    <property type="match status" value="1"/>
</dbReference>
<proteinExistence type="predicted"/>
<protein>
    <recommendedName>
        <fullName evidence="1">peptidylprolyl isomerase</fullName>
        <ecNumber evidence="1">5.2.1.8</ecNumber>
    </recommendedName>
</protein>
<evidence type="ECO:0000259" key="3">
    <source>
        <dbReference type="PROSITE" id="PS50059"/>
    </source>
</evidence>
<dbReference type="PROSITE" id="PS50059">
    <property type="entry name" value="FKBP_PPIASE"/>
    <property type="match status" value="1"/>
</dbReference>